<dbReference type="EMBL" id="JAAXOQ010000035">
    <property type="protein sequence ID" value="NKY20546.1"/>
    <property type="molecule type" value="Genomic_DNA"/>
</dbReference>
<feature type="domain" description="FAS1-like dehydratase" evidence="1">
    <location>
        <begin position="14"/>
        <end position="129"/>
    </location>
</feature>
<dbReference type="Proteomes" id="UP000582646">
    <property type="component" value="Unassembled WGS sequence"/>
</dbReference>
<accession>A0A846X7V4</accession>
<evidence type="ECO:0000313" key="2">
    <source>
        <dbReference type="EMBL" id="NKY20546.1"/>
    </source>
</evidence>
<dbReference type="InterPro" id="IPR039569">
    <property type="entry name" value="FAS1-like_DH_region"/>
</dbReference>
<organism evidence="2 3">
    <name type="scientific">Tsukamurella spumae</name>
    <dbReference type="NCBI Taxonomy" id="44753"/>
    <lineage>
        <taxon>Bacteria</taxon>
        <taxon>Bacillati</taxon>
        <taxon>Actinomycetota</taxon>
        <taxon>Actinomycetes</taxon>
        <taxon>Mycobacteriales</taxon>
        <taxon>Tsukamurellaceae</taxon>
        <taxon>Tsukamurella</taxon>
    </lineage>
</organism>
<keyword evidence="3" id="KW-1185">Reference proteome</keyword>
<reference evidence="2 3" key="1">
    <citation type="submission" date="2020-04" db="EMBL/GenBank/DDBJ databases">
        <title>MicrobeNet Type strains.</title>
        <authorList>
            <person name="Nicholson A.C."/>
        </authorList>
    </citation>
    <scope>NUCLEOTIDE SEQUENCE [LARGE SCALE GENOMIC DNA]</scope>
    <source>
        <strain evidence="2 3">DSM 44113</strain>
    </source>
</reference>
<dbReference type="RefSeq" id="WP_168547479.1">
    <property type="nucleotide sequence ID" value="NZ_BAAAKS010000021.1"/>
</dbReference>
<evidence type="ECO:0000259" key="1">
    <source>
        <dbReference type="Pfam" id="PF13452"/>
    </source>
</evidence>
<dbReference type="AlphaFoldDB" id="A0A846X7V4"/>
<protein>
    <submittedName>
        <fullName evidence="2">MaoC family dehydratase</fullName>
    </submittedName>
</protein>
<dbReference type="Pfam" id="PF13452">
    <property type="entry name" value="FAS1_DH_region"/>
    <property type="match status" value="1"/>
</dbReference>
<dbReference type="Gene3D" id="3.10.129.10">
    <property type="entry name" value="Hotdog Thioesterase"/>
    <property type="match status" value="1"/>
</dbReference>
<evidence type="ECO:0000313" key="3">
    <source>
        <dbReference type="Proteomes" id="UP000582646"/>
    </source>
</evidence>
<comment type="caution">
    <text evidence="2">The sequence shown here is derived from an EMBL/GenBank/DDBJ whole genome shotgun (WGS) entry which is preliminary data.</text>
</comment>
<dbReference type="SUPFAM" id="SSF54637">
    <property type="entry name" value="Thioesterase/thiol ester dehydrase-isomerase"/>
    <property type="match status" value="1"/>
</dbReference>
<gene>
    <name evidence="2" type="ORF">HF999_19510</name>
</gene>
<sequence>MTRDDYTLWLDDCYAVDSEGVRAYARATRSPHVPYSSSRVVAHDTPVPPLIVADPVFKAAAKLMADAVDDFDLSRVLHVAQTVRQLVPLRIGDVVSLGARITDRITKAGIDLFEVDCVVATADGVRIETASTVAYAADADVPDIGAASAAVIMHGAVL</sequence>
<dbReference type="InterPro" id="IPR029069">
    <property type="entry name" value="HotDog_dom_sf"/>
</dbReference>
<proteinExistence type="predicted"/>
<name>A0A846X7V4_9ACTN</name>